<evidence type="ECO:0000256" key="4">
    <source>
        <dbReference type="ARBA" id="ARBA00022553"/>
    </source>
</evidence>
<evidence type="ECO:0000256" key="6">
    <source>
        <dbReference type="ARBA" id="ARBA00022741"/>
    </source>
</evidence>
<dbReference type="PANTHER" id="PTHR45339:SF1">
    <property type="entry name" value="HYBRID SIGNAL TRANSDUCTION HISTIDINE KINASE J"/>
    <property type="match status" value="1"/>
</dbReference>
<dbReference type="CDD" id="cd16922">
    <property type="entry name" value="HATPase_EvgS-ArcB-TorS-like"/>
    <property type="match status" value="1"/>
</dbReference>
<dbReference type="PROSITE" id="PS50109">
    <property type="entry name" value="HIS_KIN"/>
    <property type="match status" value="1"/>
</dbReference>
<dbReference type="Pfam" id="PF00072">
    <property type="entry name" value="Response_reg"/>
    <property type="match status" value="1"/>
</dbReference>
<feature type="domain" description="Histidine kinase" evidence="14">
    <location>
        <begin position="407"/>
        <end position="624"/>
    </location>
</feature>
<evidence type="ECO:0000313" key="17">
    <source>
        <dbReference type="Proteomes" id="UP000285478"/>
    </source>
</evidence>
<evidence type="ECO:0000259" key="15">
    <source>
        <dbReference type="PROSITE" id="PS50110"/>
    </source>
</evidence>
<dbReference type="InterPro" id="IPR036890">
    <property type="entry name" value="HATPase_C_sf"/>
</dbReference>
<dbReference type="InterPro" id="IPR005467">
    <property type="entry name" value="His_kinase_dom"/>
</dbReference>
<evidence type="ECO:0000256" key="13">
    <source>
        <dbReference type="SAM" id="Phobius"/>
    </source>
</evidence>
<proteinExistence type="predicted"/>
<evidence type="ECO:0000256" key="7">
    <source>
        <dbReference type="ARBA" id="ARBA00022777"/>
    </source>
</evidence>
<dbReference type="SMART" id="SM00387">
    <property type="entry name" value="HATPase_c"/>
    <property type="match status" value="1"/>
</dbReference>
<feature type="domain" description="Response regulatory" evidence="15">
    <location>
        <begin position="644"/>
        <end position="761"/>
    </location>
</feature>
<keyword evidence="5" id="KW-0808">Transferase</keyword>
<protein>
    <recommendedName>
        <fullName evidence="3">histidine kinase</fullName>
        <ecNumber evidence="3">2.7.13.3</ecNumber>
    </recommendedName>
</protein>
<dbReference type="EC" id="2.7.13.3" evidence="3"/>
<keyword evidence="13" id="KW-0812">Transmembrane</keyword>
<organism evidence="16 17">
    <name type="scientific">Hydrogenovibrio thermophilus</name>
    <dbReference type="NCBI Taxonomy" id="265883"/>
    <lineage>
        <taxon>Bacteria</taxon>
        <taxon>Pseudomonadati</taxon>
        <taxon>Pseudomonadota</taxon>
        <taxon>Gammaproteobacteria</taxon>
        <taxon>Thiotrichales</taxon>
        <taxon>Piscirickettsiaceae</taxon>
        <taxon>Hydrogenovibrio</taxon>
    </lineage>
</organism>
<dbReference type="GO" id="GO:0016020">
    <property type="term" value="C:membrane"/>
    <property type="evidence" value="ECO:0007669"/>
    <property type="project" value="UniProtKB-SubCell"/>
</dbReference>
<dbReference type="SUPFAM" id="SSF47384">
    <property type="entry name" value="Homodimeric domain of signal transducing histidine kinase"/>
    <property type="match status" value="1"/>
</dbReference>
<evidence type="ECO:0000259" key="14">
    <source>
        <dbReference type="PROSITE" id="PS50109"/>
    </source>
</evidence>
<dbReference type="Gene3D" id="3.30.565.10">
    <property type="entry name" value="Histidine kinase-like ATPase, C-terminal domain"/>
    <property type="match status" value="1"/>
</dbReference>
<dbReference type="InterPro" id="IPR003661">
    <property type="entry name" value="HisK_dim/P_dom"/>
</dbReference>
<evidence type="ECO:0000256" key="3">
    <source>
        <dbReference type="ARBA" id="ARBA00012438"/>
    </source>
</evidence>
<dbReference type="Pfam" id="PF02518">
    <property type="entry name" value="HATPase_c"/>
    <property type="match status" value="1"/>
</dbReference>
<keyword evidence="6" id="KW-0547">Nucleotide-binding</keyword>
<dbReference type="EMBL" id="CP035033">
    <property type="protein sequence ID" value="QAB14282.1"/>
    <property type="molecule type" value="Genomic_DNA"/>
</dbReference>
<evidence type="ECO:0000256" key="12">
    <source>
        <dbReference type="PROSITE-ProRule" id="PRU00169"/>
    </source>
</evidence>
<dbReference type="Gene3D" id="1.10.287.130">
    <property type="match status" value="1"/>
</dbReference>
<evidence type="ECO:0000256" key="5">
    <source>
        <dbReference type="ARBA" id="ARBA00022679"/>
    </source>
</evidence>
<dbReference type="SMART" id="SM00388">
    <property type="entry name" value="HisKA"/>
    <property type="match status" value="1"/>
</dbReference>
<dbReference type="InterPro" id="IPR001789">
    <property type="entry name" value="Sig_transdc_resp-reg_receiver"/>
</dbReference>
<keyword evidence="13" id="KW-1133">Transmembrane helix</keyword>
<comment type="catalytic activity">
    <reaction evidence="1">
        <text>ATP + protein L-histidine = ADP + protein N-phospho-L-histidine.</text>
        <dbReference type="EC" id="2.7.13.3"/>
    </reaction>
</comment>
<dbReference type="PROSITE" id="PS50110">
    <property type="entry name" value="RESPONSE_REGULATORY"/>
    <property type="match status" value="1"/>
</dbReference>
<dbReference type="InterPro" id="IPR011006">
    <property type="entry name" value="CheY-like_superfamily"/>
</dbReference>
<evidence type="ECO:0000256" key="1">
    <source>
        <dbReference type="ARBA" id="ARBA00000085"/>
    </source>
</evidence>
<dbReference type="SUPFAM" id="SSF52172">
    <property type="entry name" value="CheY-like"/>
    <property type="match status" value="1"/>
</dbReference>
<dbReference type="KEGG" id="htr:EPV75_00630"/>
<evidence type="ECO:0000256" key="9">
    <source>
        <dbReference type="ARBA" id="ARBA00023012"/>
    </source>
</evidence>
<dbReference type="CDD" id="cd17546">
    <property type="entry name" value="REC_hyHK_CKI1_RcsC-like"/>
    <property type="match status" value="1"/>
</dbReference>
<dbReference type="AlphaFoldDB" id="A0A451G492"/>
<keyword evidence="4 12" id="KW-0597">Phosphoprotein</keyword>
<dbReference type="SMART" id="SM00448">
    <property type="entry name" value="REC"/>
    <property type="match status" value="1"/>
</dbReference>
<sequence length="763" mass="87710">MNRIKQKFNKTPRNLFLLLMVFIFGFGSQAILNLSVSNFIHELDMKVKNSEVENLIGQEIILEIHKIESDFFQMAAFPNKHLRKILTRDILEQQREIEHSLTILNEGGIYRHRLDLNLPNTEEQFEIFQYIPRVKDHFSFARADILPKFRIINDKLNDLTEHLDRLDQMRLNNDPRLAEVLTELKLEVKFFKPIFHRIKEDANRIFYRNTLNFQQIQKEVDEQKKEYRNLQILLSLSALILGLLGFWALSRNISNTTRQIEINQDYTQDILDSQTNIIIVNDGTRIIDASGGFYQFFPDYDSLEAFAKDYDCICDLFVQEEGYIYKKDDENWIEYLINNPHLTHKAKVDYKGKTTIFQVSAVKSYKYQRFIISMFDISDNERINQDLKEQKNKALAATQAKGEFLANMSHEIRTPLNAILGFIGLLKDKPLDEEAKKYLDTIDKSGHSLLGIINDILDFSKIESGKLEYDPVEFDPRVEFNSTADLFKARCSEKNISFSVNLSSNLPSGLKTDILRVKQVLTNLLSNAVKFTDPEKSISLDIDYQDGFLFCAVKDQGIGMSEDAQQRIFEAFSQAETSTTRKYGGTGLGLTISVKLVEMLGGHLQLKSELGKGSTFSFSIPAEVVQLNQSTPEPSDKAQPFQGHILLVEDNQTNQMLMSAILKKQGLTFDIARDGVEAVEAVQHKEYDLVLMDENMPNMNGIEATRHIRKLAYIGESLPIIALTANAMTGDRERFLRAGMNEYLAKPLNLRELKRVLRKFLQE</sequence>
<accession>A0A451G492</accession>
<name>A0A451G492_9GAMM</name>
<dbReference type="PANTHER" id="PTHR45339">
    <property type="entry name" value="HYBRID SIGNAL TRANSDUCTION HISTIDINE KINASE J"/>
    <property type="match status" value="1"/>
</dbReference>
<dbReference type="Proteomes" id="UP000285478">
    <property type="component" value="Chromosome"/>
</dbReference>
<evidence type="ECO:0000256" key="10">
    <source>
        <dbReference type="ARBA" id="ARBA00023136"/>
    </source>
</evidence>
<reference evidence="16 17" key="1">
    <citation type="journal article" date="2018" name="Environ. Microbiol.">
        <title>Genomes of ubiquitous marine and hypersaline Hydrogenovibrio, Thiomicrorhabdus and Thiomicrospira spp. encode a diversity of mechanisms to sustain chemolithoautotrophy in heterogeneous environments.</title>
        <authorList>
            <person name="Scott K.M."/>
            <person name="Williams J."/>
            <person name="Porter C.M.B."/>
            <person name="Russel S."/>
            <person name="Harmer T.L."/>
            <person name="Paul J.H."/>
            <person name="Antonen K.M."/>
            <person name="Bridges M.K."/>
            <person name="Camper G.J."/>
            <person name="Campla C.K."/>
            <person name="Casella L.G."/>
            <person name="Chase E."/>
            <person name="Conrad J.W."/>
            <person name="Cruz M.C."/>
            <person name="Dunlap D.S."/>
            <person name="Duran L."/>
            <person name="Fahsbender E.M."/>
            <person name="Goldsmith D.B."/>
            <person name="Keeley R.F."/>
            <person name="Kondoff M.R."/>
            <person name="Kussy B.I."/>
            <person name="Lane M.K."/>
            <person name="Lawler S."/>
            <person name="Leigh B.A."/>
            <person name="Lewis C."/>
            <person name="Lostal L.M."/>
            <person name="Marking D."/>
            <person name="Mancera P.A."/>
            <person name="McClenthan E.C."/>
            <person name="McIntyre E.A."/>
            <person name="Mine J.A."/>
            <person name="Modi S."/>
            <person name="Moore B.D."/>
            <person name="Morgan W.A."/>
            <person name="Nelson K.M."/>
            <person name="Nguyen K.N."/>
            <person name="Ogburn N."/>
            <person name="Parrino D.G."/>
            <person name="Pedapudi A.D."/>
            <person name="Pelham R.P."/>
            <person name="Preece A.M."/>
            <person name="Rampersad E.A."/>
            <person name="Richardson J.C."/>
            <person name="Rodgers C.M."/>
            <person name="Schaffer B.L."/>
            <person name="Sheridan N.E."/>
            <person name="Solone M.R."/>
            <person name="Staley Z.R."/>
            <person name="Tabuchi M."/>
            <person name="Waide R.J."/>
            <person name="Wanjugi P.W."/>
            <person name="Young S."/>
            <person name="Clum A."/>
            <person name="Daum C."/>
            <person name="Huntemann M."/>
            <person name="Ivanova N."/>
            <person name="Kyrpides N."/>
            <person name="Mikhailova N."/>
            <person name="Palaniappan K."/>
            <person name="Pillay M."/>
            <person name="Reddy T.B.K."/>
            <person name="Shapiro N."/>
            <person name="Stamatis D."/>
            <person name="Varghese N."/>
            <person name="Woyke T."/>
            <person name="Boden R."/>
            <person name="Freyermuth S.K."/>
            <person name="Kerfeld C.A."/>
        </authorList>
    </citation>
    <scope>NUCLEOTIDE SEQUENCE [LARGE SCALE GENOMIC DNA]</scope>
    <source>
        <strain evidence="16 17">JR-2</strain>
    </source>
</reference>
<dbReference type="Pfam" id="PF00512">
    <property type="entry name" value="HisKA"/>
    <property type="match status" value="1"/>
</dbReference>
<evidence type="ECO:0000313" key="16">
    <source>
        <dbReference type="EMBL" id="QAB14282.1"/>
    </source>
</evidence>
<dbReference type="GO" id="GO:0005524">
    <property type="term" value="F:ATP binding"/>
    <property type="evidence" value="ECO:0007669"/>
    <property type="project" value="UniProtKB-KW"/>
</dbReference>
<dbReference type="SUPFAM" id="SSF55874">
    <property type="entry name" value="ATPase domain of HSP90 chaperone/DNA topoisomerase II/histidine kinase"/>
    <property type="match status" value="1"/>
</dbReference>
<evidence type="ECO:0000256" key="2">
    <source>
        <dbReference type="ARBA" id="ARBA00004370"/>
    </source>
</evidence>
<dbReference type="FunFam" id="3.30.565.10:FF:000010">
    <property type="entry name" value="Sensor histidine kinase RcsC"/>
    <property type="match status" value="1"/>
</dbReference>
<dbReference type="InterPro" id="IPR004358">
    <property type="entry name" value="Sig_transdc_His_kin-like_C"/>
</dbReference>
<evidence type="ECO:0000256" key="11">
    <source>
        <dbReference type="ARBA" id="ARBA00023306"/>
    </source>
</evidence>
<evidence type="ECO:0000256" key="8">
    <source>
        <dbReference type="ARBA" id="ARBA00022840"/>
    </source>
</evidence>
<keyword evidence="17" id="KW-1185">Reference proteome</keyword>
<dbReference type="RefSeq" id="WP_128384126.1">
    <property type="nucleotide sequence ID" value="NZ_CP035033.1"/>
</dbReference>
<keyword evidence="10 13" id="KW-0472">Membrane</keyword>
<dbReference type="GO" id="GO:0000155">
    <property type="term" value="F:phosphorelay sensor kinase activity"/>
    <property type="evidence" value="ECO:0007669"/>
    <property type="project" value="InterPro"/>
</dbReference>
<gene>
    <name evidence="16" type="ORF">EPV75_00630</name>
</gene>
<dbReference type="InterPro" id="IPR003594">
    <property type="entry name" value="HATPase_dom"/>
</dbReference>
<keyword evidence="8" id="KW-0067">ATP-binding</keyword>
<dbReference type="CDD" id="cd00082">
    <property type="entry name" value="HisKA"/>
    <property type="match status" value="1"/>
</dbReference>
<keyword evidence="11" id="KW-0131">Cell cycle</keyword>
<dbReference type="FunFam" id="1.10.287.130:FF:000038">
    <property type="entry name" value="Sensory transduction histidine kinase"/>
    <property type="match status" value="1"/>
</dbReference>
<keyword evidence="7" id="KW-0418">Kinase</keyword>
<dbReference type="InterPro" id="IPR036097">
    <property type="entry name" value="HisK_dim/P_sf"/>
</dbReference>
<feature type="modified residue" description="4-aspartylphosphate" evidence="12">
    <location>
        <position position="693"/>
    </location>
</feature>
<dbReference type="PRINTS" id="PR00344">
    <property type="entry name" value="BCTRLSENSOR"/>
</dbReference>
<comment type="subcellular location">
    <subcellularLocation>
        <location evidence="2">Membrane</location>
    </subcellularLocation>
</comment>
<feature type="transmembrane region" description="Helical" evidence="13">
    <location>
        <begin position="230"/>
        <end position="249"/>
    </location>
</feature>
<dbReference type="Gene3D" id="3.40.50.2300">
    <property type="match status" value="1"/>
</dbReference>
<keyword evidence="9" id="KW-0902">Two-component regulatory system</keyword>